<dbReference type="Pfam" id="PF00762">
    <property type="entry name" value="Ferrochelatase"/>
    <property type="match status" value="1"/>
</dbReference>
<comment type="pathway">
    <text evidence="9 10">Porphyrin-containing compound metabolism; protoheme biosynthesis; protoheme from protoporphyrin-IX: step 1/1.</text>
</comment>
<keyword evidence="2 9" id="KW-0963">Cytoplasm</keyword>
<evidence type="ECO:0000256" key="3">
    <source>
        <dbReference type="ARBA" id="ARBA00022723"/>
    </source>
</evidence>
<comment type="similarity">
    <text evidence="1 9 10">Belongs to the ferrochelatase family.</text>
</comment>
<dbReference type="EC" id="4.98.1.1" evidence="9 10"/>
<dbReference type="SUPFAM" id="SSF53800">
    <property type="entry name" value="Chelatase"/>
    <property type="match status" value="1"/>
</dbReference>
<evidence type="ECO:0000256" key="6">
    <source>
        <dbReference type="ARBA" id="ARBA00023239"/>
    </source>
</evidence>
<dbReference type="EMBL" id="QXDF01000001">
    <property type="protein sequence ID" value="RIA56564.1"/>
    <property type="molecule type" value="Genomic_DNA"/>
</dbReference>
<dbReference type="InterPro" id="IPR033659">
    <property type="entry name" value="Ferrochelatase_N"/>
</dbReference>
<dbReference type="OrthoDB" id="9809741at2"/>
<evidence type="ECO:0000256" key="2">
    <source>
        <dbReference type="ARBA" id="ARBA00022490"/>
    </source>
</evidence>
<dbReference type="InterPro" id="IPR001015">
    <property type="entry name" value="Ferrochelatase"/>
</dbReference>
<accession>A0A397QET5</accession>
<feature type="binding site" evidence="9">
    <location>
        <position position="296"/>
    </location>
    <ligand>
        <name>Fe(2+)</name>
        <dbReference type="ChEBI" id="CHEBI:29033"/>
    </ligand>
</feature>
<dbReference type="GO" id="GO:0006783">
    <property type="term" value="P:heme biosynthetic process"/>
    <property type="evidence" value="ECO:0007669"/>
    <property type="project" value="UniProtKB-UniRule"/>
</dbReference>
<dbReference type="PANTHER" id="PTHR11108">
    <property type="entry name" value="FERROCHELATASE"/>
    <property type="match status" value="1"/>
</dbReference>
<evidence type="ECO:0000256" key="5">
    <source>
        <dbReference type="ARBA" id="ARBA00023133"/>
    </source>
</evidence>
<evidence type="ECO:0000313" key="12">
    <source>
        <dbReference type="Proteomes" id="UP000266273"/>
    </source>
</evidence>
<dbReference type="Gene3D" id="3.40.50.1400">
    <property type="match status" value="2"/>
</dbReference>
<gene>
    <name evidence="9" type="primary">hemH</name>
    <name evidence="11" type="ORF">BXY53_1670</name>
</gene>
<keyword evidence="12" id="KW-1185">Reference proteome</keyword>
<comment type="catalytic activity">
    <reaction evidence="8">
        <text>Fe-coproporphyrin III + 2 H(+) = coproporphyrin III + Fe(2+)</text>
        <dbReference type="Rhea" id="RHEA:49572"/>
        <dbReference type="ChEBI" id="CHEBI:15378"/>
        <dbReference type="ChEBI" id="CHEBI:29033"/>
        <dbReference type="ChEBI" id="CHEBI:68438"/>
        <dbReference type="ChEBI" id="CHEBI:131725"/>
        <dbReference type="EC" id="4.99.1.9"/>
    </reaction>
    <physiologicalReaction direction="right-to-left" evidence="8">
        <dbReference type="Rhea" id="RHEA:49574"/>
    </physiologicalReaction>
</comment>
<dbReference type="UniPathway" id="UPA00252">
    <property type="reaction ID" value="UER00325"/>
</dbReference>
<dbReference type="NCBIfam" id="TIGR00109">
    <property type="entry name" value="hemH"/>
    <property type="match status" value="1"/>
</dbReference>
<keyword evidence="6 9" id="KW-0456">Lyase</keyword>
<dbReference type="PROSITE" id="PS00534">
    <property type="entry name" value="FERROCHELATASE"/>
    <property type="match status" value="1"/>
</dbReference>
<proteinExistence type="inferred from homology"/>
<dbReference type="AlphaFoldDB" id="A0A397QET5"/>
<comment type="caution">
    <text evidence="11">The sequence shown here is derived from an EMBL/GenBank/DDBJ whole genome shotgun (WGS) entry which is preliminary data.</text>
</comment>
<keyword evidence="5 9" id="KW-0350">Heme biosynthesis</keyword>
<dbReference type="CDD" id="cd00419">
    <property type="entry name" value="Ferrochelatase_C"/>
    <property type="match status" value="1"/>
</dbReference>
<evidence type="ECO:0000256" key="9">
    <source>
        <dbReference type="HAMAP-Rule" id="MF_00323"/>
    </source>
</evidence>
<dbReference type="InterPro" id="IPR033644">
    <property type="entry name" value="Ferrochelatase_C"/>
</dbReference>
<organism evidence="11 12">
    <name type="scientific">Dichotomicrobium thermohalophilum</name>
    <dbReference type="NCBI Taxonomy" id="933063"/>
    <lineage>
        <taxon>Bacteria</taxon>
        <taxon>Pseudomonadati</taxon>
        <taxon>Pseudomonadota</taxon>
        <taxon>Alphaproteobacteria</taxon>
        <taxon>Hyphomicrobiales</taxon>
        <taxon>Hyphomicrobiaceae</taxon>
        <taxon>Dichotomicrobium</taxon>
    </lineage>
</organism>
<dbReference type="RefSeq" id="WP_119061347.1">
    <property type="nucleotide sequence ID" value="NZ_QXDF01000001.1"/>
</dbReference>
<evidence type="ECO:0000256" key="7">
    <source>
        <dbReference type="ARBA" id="ARBA00023244"/>
    </source>
</evidence>
<dbReference type="CDD" id="cd03411">
    <property type="entry name" value="Ferrochelatase_N"/>
    <property type="match status" value="1"/>
</dbReference>
<evidence type="ECO:0000256" key="10">
    <source>
        <dbReference type="RuleBase" id="RU000607"/>
    </source>
</evidence>
<evidence type="ECO:0000313" key="11">
    <source>
        <dbReference type="EMBL" id="RIA56564.1"/>
    </source>
</evidence>
<keyword evidence="3 9" id="KW-0479">Metal-binding</keyword>
<name>A0A397QET5_9HYPH</name>
<comment type="function">
    <text evidence="9 10">Catalyzes the ferrous insertion into protoporphyrin IX.</text>
</comment>
<reference evidence="11 12" key="1">
    <citation type="submission" date="2018-08" db="EMBL/GenBank/DDBJ databases">
        <title>Genomic Encyclopedia of Archaeal and Bacterial Type Strains, Phase II (KMG-II): from individual species to whole genera.</title>
        <authorList>
            <person name="Goeker M."/>
        </authorList>
    </citation>
    <scope>NUCLEOTIDE SEQUENCE [LARGE SCALE GENOMIC DNA]</scope>
    <source>
        <strain evidence="11 12">DSM 5002</strain>
    </source>
</reference>
<protein>
    <recommendedName>
        <fullName evidence="9 10">Ferrochelatase</fullName>
        <ecNumber evidence="9 10">4.98.1.1</ecNumber>
    </recommendedName>
    <alternativeName>
        <fullName evidence="9">Heme synthase</fullName>
    </alternativeName>
    <alternativeName>
        <fullName evidence="9">Protoheme ferro-lyase</fullName>
    </alternativeName>
</protein>
<feature type="binding site" evidence="9">
    <location>
        <position position="215"/>
    </location>
    <ligand>
        <name>Fe(2+)</name>
        <dbReference type="ChEBI" id="CHEBI:29033"/>
    </ligand>
</feature>
<dbReference type="GO" id="GO:0004325">
    <property type="term" value="F:ferrochelatase activity"/>
    <property type="evidence" value="ECO:0007669"/>
    <property type="project" value="UniProtKB-UniRule"/>
</dbReference>
<evidence type="ECO:0000256" key="8">
    <source>
        <dbReference type="ARBA" id="ARBA00024536"/>
    </source>
</evidence>
<dbReference type="PANTHER" id="PTHR11108:SF1">
    <property type="entry name" value="FERROCHELATASE, MITOCHONDRIAL"/>
    <property type="match status" value="1"/>
</dbReference>
<keyword evidence="7 9" id="KW-0627">Porphyrin biosynthesis</keyword>
<comment type="subcellular location">
    <subcellularLocation>
        <location evidence="9 10">Cytoplasm</location>
    </subcellularLocation>
</comment>
<dbReference type="Proteomes" id="UP000266273">
    <property type="component" value="Unassembled WGS sequence"/>
</dbReference>
<evidence type="ECO:0000256" key="4">
    <source>
        <dbReference type="ARBA" id="ARBA00023004"/>
    </source>
</evidence>
<sequence>MLKANISHLPKDHPKVEFGRIGVLLMNLGTPDGTDYWSMRRYLKEFLSDRRVIEVNPVIWWVILNAFVLTKRPFASGEAYRSIWNEELDESPLRTITRSQAEKIAEKLSDAPQIVVDWGMRYGNPSIKSRLMNLQQQGCDRILLFPLYPQYSAATTGTACDKAFDALKQMRWQPSVRVVPPYYDEPRYIEALARSMKDSLAKLDWEPEVVIASFHGLPLEYFQKGDPYHCHCAKTTRLLREALGWDEHKLRLTFQSRFGNAEWLQPYTDNTIEELAQEGVKRLAVVTPGFSADCVETLEEIAMQGRETFEEAGGEKYALLPCLNDTPDSIDMLEAVIRRELAGWVDLDVSQTAEQPAERTLAASGTHG</sequence>
<dbReference type="HAMAP" id="MF_00323">
    <property type="entry name" value="Ferrochelatase"/>
    <property type="match status" value="1"/>
</dbReference>
<dbReference type="GO" id="GO:0046872">
    <property type="term" value="F:metal ion binding"/>
    <property type="evidence" value="ECO:0007669"/>
    <property type="project" value="UniProtKB-KW"/>
</dbReference>
<evidence type="ECO:0000256" key="1">
    <source>
        <dbReference type="ARBA" id="ARBA00007718"/>
    </source>
</evidence>
<dbReference type="GO" id="GO:0005737">
    <property type="term" value="C:cytoplasm"/>
    <property type="evidence" value="ECO:0007669"/>
    <property type="project" value="UniProtKB-SubCell"/>
</dbReference>
<dbReference type="FunFam" id="3.40.50.1400:FF:000002">
    <property type="entry name" value="Ferrochelatase"/>
    <property type="match status" value="1"/>
</dbReference>
<keyword evidence="4 9" id="KW-0408">Iron</keyword>
<comment type="catalytic activity">
    <reaction evidence="9 10">
        <text>heme b + 2 H(+) = protoporphyrin IX + Fe(2+)</text>
        <dbReference type="Rhea" id="RHEA:22584"/>
        <dbReference type="ChEBI" id="CHEBI:15378"/>
        <dbReference type="ChEBI" id="CHEBI:29033"/>
        <dbReference type="ChEBI" id="CHEBI:57306"/>
        <dbReference type="ChEBI" id="CHEBI:60344"/>
        <dbReference type="EC" id="4.98.1.1"/>
    </reaction>
</comment>
<dbReference type="InterPro" id="IPR019772">
    <property type="entry name" value="Ferrochelatase_AS"/>
</dbReference>